<dbReference type="InterPro" id="IPR001631">
    <property type="entry name" value="TopoI"/>
</dbReference>
<dbReference type="InterPro" id="IPR013500">
    <property type="entry name" value="TopoI_cat_euk"/>
</dbReference>
<dbReference type="GO" id="GO:0003917">
    <property type="term" value="F:DNA topoisomerase type I (single strand cut, ATP-independent) activity"/>
    <property type="evidence" value="ECO:0007669"/>
    <property type="project" value="UniProtKB-EC"/>
</dbReference>
<organism evidence="9 10">
    <name type="scientific">Aquincola agrisoli</name>
    <dbReference type="NCBI Taxonomy" id="3119538"/>
    <lineage>
        <taxon>Bacteria</taxon>
        <taxon>Pseudomonadati</taxon>
        <taxon>Pseudomonadota</taxon>
        <taxon>Betaproteobacteria</taxon>
        <taxon>Burkholderiales</taxon>
        <taxon>Sphaerotilaceae</taxon>
        <taxon>Aquincola</taxon>
    </lineage>
</organism>
<dbReference type="EMBL" id="JAZIBG010000028">
    <property type="protein sequence ID" value="MEF7614842.1"/>
    <property type="molecule type" value="Genomic_DNA"/>
</dbReference>
<dbReference type="InterPro" id="IPR011010">
    <property type="entry name" value="DNA_brk_join_enz"/>
</dbReference>
<keyword evidence="4" id="KW-0799">Topoisomerase</keyword>
<evidence type="ECO:0000259" key="7">
    <source>
        <dbReference type="Pfam" id="PF01028"/>
    </source>
</evidence>
<evidence type="ECO:0000256" key="4">
    <source>
        <dbReference type="ARBA" id="ARBA00023029"/>
    </source>
</evidence>
<dbReference type="PROSITE" id="PS52038">
    <property type="entry name" value="TOPO_IB_2"/>
    <property type="match status" value="1"/>
</dbReference>
<keyword evidence="6" id="KW-0413">Isomerase</keyword>
<comment type="caution">
    <text evidence="9">The sequence shown here is derived from an EMBL/GenBank/DDBJ whole genome shotgun (WGS) entry which is preliminary data.</text>
</comment>
<dbReference type="Gene3D" id="3.30.66.10">
    <property type="entry name" value="DNA topoisomerase I domain"/>
    <property type="match status" value="1"/>
</dbReference>
<evidence type="ECO:0000256" key="6">
    <source>
        <dbReference type="ARBA" id="ARBA00023235"/>
    </source>
</evidence>
<dbReference type="InterPro" id="IPR014711">
    <property type="entry name" value="TopoI_cat_a-hlx-sub_euk"/>
</dbReference>
<comment type="similarity">
    <text evidence="2">Belongs to the type IB topoisomerase family.</text>
</comment>
<dbReference type="Pfam" id="PF01028">
    <property type="entry name" value="Topoisom_I"/>
    <property type="match status" value="1"/>
</dbReference>
<evidence type="ECO:0000256" key="2">
    <source>
        <dbReference type="ARBA" id="ARBA00006645"/>
    </source>
</evidence>
<evidence type="ECO:0000256" key="3">
    <source>
        <dbReference type="ARBA" id="ARBA00012891"/>
    </source>
</evidence>
<feature type="domain" description="DNA topoisomerase IB N-terminal" evidence="8">
    <location>
        <begin position="26"/>
        <end position="74"/>
    </location>
</feature>
<reference evidence="9 10" key="1">
    <citation type="submission" date="2024-02" db="EMBL/GenBank/DDBJ databases">
        <title>Genome sequence of Aquincola sp. MAHUQ-54.</title>
        <authorList>
            <person name="Huq M.A."/>
        </authorList>
    </citation>
    <scope>NUCLEOTIDE SEQUENCE [LARGE SCALE GENOMIC DNA]</scope>
    <source>
        <strain evidence="9 10">MAHUQ-54</strain>
    </source>
</reference>
<evidence type="ECO:0000313" key="10">
    <source>
        <dbReference type="Proteomes" id="UP001336250"/>
    </source>
</evidence>
<sequence length="350" mass="38864">MSPLPSPLVYVSDDMPGWRRVRRGRGFTVLDEAGHPVRDAGHLARIRSLAIPPAYQSVWICPRADGHLQATGRDARGRKQYRYHPLWQAQQGQSKFERLRAFGMALPALRRRVRRDLRQPGLTRTKVLAALVHLLDTTYLRIGNDEYTRQNGSFGLTTLRRRHATVRGGVLTLAFRGKSGVPQQVEVDDPRLVRIVRRCQALPGQSLFAYLDDAGEVRRVDSADVNGYLREVAGDDFSAKDFRTWHASALALERLLPCGQPVSARQARIVTREVISEVAAQMGHTVAVCRQSYVHGAVLQGFEQGCLAALCRAGRRAPSGLLAREGRLLALMAAQHRLPAPAARAPRRSA</sequence>
<dbReference type="PRINTS" id="PR00416">
    <property type="entry name" value="EUTPISMRASEI"/>
</dbReference>
<dbReference type="Gene3D" id="3.90.15.10">
    <property type="entry name" value="Topoisomerase I, Chain A, domain 3"/>
    <property type="match status" value="1"/>
</dbReference>
<dbReference type="Pfam" id="PF21338">
    <property type="entry name" value="Top1B_N_bact"/>
    <property type="match status" value="1"/>
</dbReference>
<accession>A0AAW9QDE7</accession>
<keyword evidence="10" id="KW-1185">Reference proteome</keyword>
<gene>
    <name evidence="9" type="ORF">V4F39_13045</name>
</gene>
<evidence type="ECO:0000256" key="1">
    <source>
        <dbReference type="ARBA" id="ARBA00000213"/>
    </source>
</evidence>
<evidence type="ECO:0000313" key="9">
    <source>
        <dbReference type="EMBL" id="MEF7614842.1"/>
    </source>
</evidence>
<protein>
    <recommendedName>
        <fullName evidence="3">DNA topoisomerase</fullName>
        <ecNumber evidence="3">5.6.2.1</ecNumber>
    </recommendedName>
</protein>
<dbReference type="SUPFAM" id="SSF55869">
    <property type="entry name" value="DNA topoisomerase I domain"/>
    <property type="match status" value="1"/>
</dbReference>
<name>A0AAW9QDE7_9BURK</name>
<dbReference type="InterPro" id="IPR049331">
    <property type="entry name" value="Top1B_N_bact"/>
</dbReference>
<dbReference type="GO" id="GO:0006265">
    <property type="term" value="P:DNA topological change"/>
    <property type="evidence" value="ECO:0007669"/>
    <property type="project" value="InterPro"/>
</dbReference>
<evidence type="ECO:0000256" key="5">
    <source>
        <dbReference type="ARBA" id="ARBA00023125"/>
    </source>
</evidence>
<keyword evidence="5" id="KW-0238">DNA-binding</keyword>
<dbReference type="GO" id="GO:0003677">
    <property type="term" value="F:DNA binding"/>
    <property type="evidence" value="ECO:0007669"/>
    <property type="project" value="UniProtKB-KW"/>
</dbReference>
<feature type="domain" description="DNA topoisomerase I catalytic core eukaryotic-type" evidence="7">
    <location>
        <begin position="88"/>
        <end position="291"/>
    </location>
</feature>
<proteinExistence type="inferred from homology"/>
<comment type="catalytic activity">
    <reaction evidence="1">
        <text>ATP-independent breakage of single-stranded DNA, followed by passage and rejoining.</text>
        <dbReference type="EC" id="5.6.2.1"/>
    </reaction>
</comment>
<dbReference type="InterPro" id="IPR035447">
    <property type="entry name" value="DNA_topo_I_N_sf"/>
</dbReference>
<dbReference type="SUPFAM" id="SSF56349">
    <property type="entry name" value="DNA breaking-rejoining enzymes"/>
    <property type="match status" value="1"/>
</dbReference>
<dbReference type="AlphaFoldDB" id="A0AAW9QDE7"/>
<dbReference type="Gene3D" id="1.10.132.120">
    <property type="match status" value="1"/>
</dbReference>
<dbReference type="RefSeq" id="WP_332289907.1">
    <property type="nucleotide sequence ID" value="NZ_JAZIBG010000028.1"/>
</dbReference>
<evidence type="ECO:0000259" key="8">
    <source>
        <dbReference type="Pfam" id="PF21338"/>
    </source>
</evidence>
<dbReference type="EC" id="5.6.2.1" evidence="3"/>
<dbReference type="Proteomes" id="UP001336250">
    <property type="component" value="Unassembled WGS sequence"/>
</dbReference>